<feature type="domain" description="ABC transmembrane type-2" evidence="7">
    <location>
        <begin position="46"/>
        <end position="273"/>
    </location>
</feature>
<feature type="transmembrane region" description="Helical" evidence="6">
    <location>
        <begin position="160"/>
        <end position="182"/>
    </location>
</feature>
<feature type="transmembrane region" description="Helical" evidence="6">
    <location>
        <begin position="124"/>
        <end position="148"/>
    </location>
</feature>
<sequence>MTTATAPDRAADAAALFADLPEARLSSFAQWRALSGRIVWTMATKGELIVAVVTPLVFTLGFYFPLRLVMKFQGIDYAQYVMPIIVLQTMAFTMMSNAQLAAFEALTGLSTRMQTMPIGMLVPLSARIAAGLVRSVTSLTAAVIFGHLIGFRFVAGFGQAVLFCVFSLAVGTTLALGADALGSLTKSPESLSQALTLPTLIFGMLSCGFVPERSFPEWIQGFVRNQPISQFSFALRDMAAGGVTWQVLWVPLTWVIGLALVFIPLSIWASVRRS</sequence>
<organism evidence="8 9">
    <name type="scientific">Nocardia ninae NBRC 108245</name>
    <dbReference type="NCBI Taxonomy" id="1210091"/>
    <lineage>
        <taxon>Bacteria</taxon>
        <taxon>Bacillati</taxon>
        <taxon>Actinomycetota</taxon>
        <taxon>Actinomycetes</taxon>
        <taxon>Mycobacteriales</taxon>
        <taxon>Nocardiaceae</taxon>
        <taxon>Nocardia</taxon>
    </lineage>
</organism>
<evidence type="ECO:0000313" key="8">
    <source>
        <dbReference type="EMBL" id="GEM37198.1"/>
    </source>
</evidence>
<keyword evidence="9" id="KW-1185">Reference proteome</keyword>
<dbReference type="OrthoDB" id="8988363at2"/>
<comment type="subcellular location">
    <subcellularLocation>
        <location evidence="1">Membrane</location>
        <topology evidence="1">Multi-pass membrane protein</topology>
    </subcellularLocation>
</comment>
<keyword evidence="3 6" id="KW-1133">Transmembrane helix</keyword>
<dbReference type="InterPro" id="IPR047817">
    <property type="entry name" value="ABC2_TM_bact-type"/>
</dbReference>
<dbReference type="InterPro" id="IPR000412">
    <property type="entry name" value="ABC_2_transport"/>
</dbReference>
<evidence type="ECO:0000313" key="9">
    <source>
        <dbReference type="Proteomes" id="UP000321424"/>
    </source>
</evidence>
<feature type="transmembrane region" description="Helical" evidence="6">
    <location>
        <begin position="248"/>
        <end position="271"/>
    </location>
</feature>
<dbReference type="RefSeq" id="WP_147129388.1">
    <property type="nucleotide sequence ID" value="NZ_BJXA01000008.1"/>
</dbReference>
<keyword evidence="2 6" id="KW-0812">Transmembrane</keyword>
<dbReference type="PANTHER" id="PTHR43229">
    <property type="entry name" value="NODULATION PROTEIN J"/>
    <property type="match status" value="1"/>
</dbReference>
<reference evidence="8 9" key="1">
    <citation type="submission" date="2019-07" db="EMBL/GenBank/DDBJ databases">
        <title>Whole genome shotgun sequence of Nocardia ninae NBRC 108245.</title>
        <authorList>
            <person name="Hosoyama A."/>
            <person name="Uohara A."/>
            <person name="Ohji S."/>
            <person name="Ichikawa N."/>
        </authorList>
    </citation>
    <scope>NUCLEOTIDE SEQUENCE [LARGE SCALE GENOMIC DNA]</scope>
    <source>
        <strain evidence="8 9">NBRC 108245</strain>
    </source>
</reference>
<gene>
    <name evidence="8" type="primary">drrB</name>
    <name evidence="8" type="ORF">NN4_17170</name>
</gene>
<evidence type="ECO:0000256" key="3">
    <source>
        <dbReference type="ARBA" id="ARBA00022989"/>
    </source>
</evidence>
<comment type="caution">
    <text evidence="8">The sequence shown here is derived from an EMBL/GenBank/DDBJ whole genome shotgun (WGS) entry which is preliminary data.</text>
</comment>
<dbReference type="InterPro" id="IPR013525">
    <property type="entry name" value="ABC2_TM"/>
</dbReference>
<evidence type="ECO:0000256" key="4">
    <source>
        <dbReference type="ARBA" id="ARBA00023136"/>
    </source>
</evidence>
<evidence type="ECO:0000256" key="1">
    <source>
        <dbReference type="ARBA" id="ARBA00004141"/>
    </source>
</evidence>
<proteinExistence type="predicted"/>
<keyword evidence="5" id="KW-0046">Antibiotic resistance</keyword>
<dbReference type="AlphaFoldDB" id="A0A511MAS4"/>
<evidence type="ECO:0000259" key="7">
    <source>
        <dbReference type="PROSITE" id="PS51012"/>
    </source>
</evidence>
<dbReference type="Pfam" id="PF12698">
    <property type="entry name" value="ABC2_membrane_3"/>
    <property type="match status" value="1"/>
</dbReference>
<evidence type="ECO:0000256" key="2">
    <source>
        <dbReference type="ARBA" id="ARBA00022692"/>
    </source>
</evidence>
<protein>
    <submittedName>
        <fullName evidence="8">Doxorubicin resistance ABC transporter permease DrrB</fullName>
    </submittedName>
</protein>
<accession>A0A511MAS4</accession>
<evidence type="ECO:0000256" key="6">
    <source>
        <dbReference type="SAM" id="Phobius"/>
    </source>
</evidence>
<feature type="transmembrane region" description="Helical" evidence="6">
    <location>
        <begin position="48"/>
        <end position="68"/>
    </location>
</feature>
<keyword evidence="4 6" id="KW-0472">Membrane</keyword>
<dbReference type="PIRSF" id="PIRSF006648">
    <property type="entry name" value="DrrB"/>
    <property type="match status" value="1"/>
</dbReference>
<dbReference type="InterPro" id="IPR051784">
    <property type="entry name" value="Nod_factor_ABC_transporter"/>
</dbReference>
<feature type="transmembrane region" description="Helical" evidence="6">
    <location>
        <begin position="194"/>
        <end position="211"/>
    </location>
</feature>
<dbReference type="GO" id="GO:0140359">
    <property type="term" value="F:ABC-type transporter activity"/>
    <property type="evidence" value="ECO:0007669"/>
    <property type="project" value="InterPro"/>
</dbReference>
<dbReference type="PROSITE" id="PS51012">
    <property type="entry name" value="ABC_TM2"/>
    <property type="match status" value="1"/>
</dbReference>
<dbReference type="PANTHER" id="PTHR43229:SF2">
    <property type="entry name" value="NODULATION PROTEIN J"/>
    <property type="match status" value="1"/>
</dbReference>
<dbReference type="GO" id="GO:0043190">
    <property type="term" value="C:ATP-binding cassette (ABC) transporter complex"/>
    <property type="evidence" value="ECO:0007669"/>
    <property type="project" value="InterPro"/>
</dbReference>
<dbReference type="GO" id="GO:0046677">
    <property type="term" value="P:response to antibiotic"/>
    <property type="evidence" value="ECO:0007669"/>
    <property type="project" value="UniProtKB-KW"/>
</dbReference>
<name>A0A511MAS4_9NOCA</name>
<dbReference type="EMBL" id="BJXA01000008">
    <property type="protein sequence ID" value="GEM37198.1"/>
    <property type="molecule type" value="Genomic_DNA"/>
</dbReference>
<dbReference type="Proteomes" id="UP000321424">
    <property type="component" value="Unassembled WGS sequence"/>
</dbReference>
<evidence type="ECO:0000256" key="5">
    <source>
        <dbReference type="ARBA" id="ARBA00023251"/>
    </source>
</evidence>
<feature type="transmembrane region" description="Helical" evidence="6">
    <location>
        <begin position="80"/>
        <end position="103"/>
    </location>
</feature>